<dbReference type="SMART" id="SM00850">
    <property type="entry name" value="LytTR"/>
    <property type="match status" value="1"/>
</dbReference>
<proteinExistence type="predicted"/>
<protein>
    <recommendedName>
        <fullName evidence="1">HTH LytTR-type domain-containing protein</fullName>
    </recommendedName>
</protein>
<dbReference type="InterPro" id="IPR046947">
    <property type="entry name" value="LytR-like"/>
</dbReference>
<dbReference type="Gene3D" id="3.40.50.2300">
    <property type="match status" value="1"/>
</dbReference>
<evidence type="ECO:0000259" key="1">
    <source>
        <dbReference type="PROSITE" id="PS50930"/>
    </source>
</evidence>
<dbReference type="InterPro" id="IPR007492">
    <property type="entry name" value="LytTR_DNA-bd_dom"/>
</dbReference>
<comment type="caution">
    <text evidence="2">The sequence shown here is derived from an EMBL/GenBank/DDBJ whole genome shotgun (WGS) entry which is preliminary data.</text>
</comment>
<keyword evidence="3" id="KW-1185">Reference proteome</keyword>
<dbReference type="Proteomes" id="UP000308528">
    <property type="component" value="Unassembled WGS sequence"/>
</dbReference>
<dbReference type="Gene3D" id="2.40.50.1020">
    <property type="entry name" value="LytTr DNA-binding domain"/>
    <property type="match status" value="1"/>
</dbReference>
<feature type="domain" description="HTH LytTR-type" evidence="1">
    <location>
        <begin position="132"/>
        <end position="230"/>
    </location>
</feature>
<name>A0A4S4NLA2_9BACT</name>
<sequence>MHTNATALVLDGVNDDAQRVASLLQALGFEILVVTPSGTEAVAHCRHVTPDLLVVGNDLHGLIGPEVVLRMIEEFARIPVVRLADLTAPKESSLPRKSSRADLAQCIAHAFGVVSWHAASGPPQDYILDDRILLRHNERMIRVAIDDILYVSDQCNYSSLELADGSYFISIPIQLVEHRLAPHGFLRVHRDYLVNYRHVREVHDDLWVLERVKMPVGRAYRRSVSRRIRQLI</sequence>
<reference evidence="2 3" key="1">
    <citation type="submission" date="2019-04" db="EMBL/GenBank/DDBJ databases">
        <title>Lewinella litorea sp. nov., isolated from a marine sand.</title>
        <authorList>
            <person name="Yoon J.-H."/>
        </authorList>
    </citation>
    <scope>NUCLEOTIDE SEQUENCE [LARGE SCALE GENOMIC DNA]</scope>
    <source>
        <strain evidence="2 3">HSMS-39</strain>
    </source>
</reference>
<dbReference type="SUPFAM" id="SSF52172">
    <property type="entry name" value="CheY-like"/>
    <property type="match status" value="1"/>
</dbReference>
<gene>
    <name evidence="2" type="ORF">E4021_08065</name>
</gene>
<dbReference type="Pfam" id="PF04397">
    <property type="entry name" value="LytTR"/>
    <property type="match status" value="1"/>
</dbReference>
<dbReference type="GO" id="GO:0003677">
    <property type="term" value="F:DNA binding"/>
    <property type="evidence" value="ECO:0007669"/>
    <property type="project" value="InterPro"/>
</dbReference>
<dbReference type="PANTHER" id="PTHR37299:SF1">
    <property type="entry name" value="STAGE 0 SPORULATION PROTEIN A HOMOLOG"/>
    <property type="match status" value="1"/>
</dbReference>
<evidence type="ECO:0000313" key="2">
    <source>
        <dbReference type="EMBL" id="THH40674.1"/>
    </source>
</evidence>
<dbReference type="OrthoDB" id="2962330at2"/>
<dbReference type="PANTHER" id="PTHR37299">
    <property type="entry name" value="TRANSCRIPTIONAL REGULATOR-RELATED"/>
    <property type="match status" value="1"/>
</dbReference>
<dbReference type="RefSeq" id="WP_136458164.1">
    <property type="nucleotide sequence ID" value="NZ_SRSF01000002.1"/>
</dbReference>
<dbReference type="EMBL" id="SRSF01000002">
    <property type="protein sequence ID" value="THH40674.1"/>
    <property type="molecule type" value="Genomic_DNA"/>
</dbReference>
<dbReference type="InterPro" id="IPR011006">
    <property type="entry name" value="CheY-like_superfamily"/>
</dbReference>
<dbReference type="GO" id="GO:0000156">
    <property type="term" value="F:phosphorelay response regulator activity"/>
    <property type="evidence" value="ECO:0007669"/>
    <property type="project" value="InterPro"/>
</dbReference>
<accession>A0A4S4NLA2</accession>
<evidence type="ECO:0000313" key="3">
    <source>
        <dbReference type="Proteomes" id="UP000308528"/>
    </source>
</evidence>
<organism evidence="2 3">
    <name type="scientific">Neolewinella litorea</name>
    <dbReference type="NCBI Taxonomy" id="2562452"/>
    <lineage>
        <taxon>Bacteria</taxon>
        <taxon>Pseudomonadati</taxon>
        <taxon>Bacteroidota</taxon>
        <taxon>Saprospiria</taxon>
        <taxon>Saprospirales</taxon>
        <taxon>Lewinellaceae</taxon>
        <taxon>Neolewinella</taxon>
    </lineage>
</organism>
<dbReference type="AlphaFoldDB" id="A0A4S4NLA2"/>
<dbReference type="PROSITE" id="PS50930">
    <property type="entry name" value="HTH_LYTTR"/>
    <property type="match status" value="1"/>
</dbReference>